<evidence type="ECO:0000313" key="9">
    <source>
        <dbReference type="Proteomes" id="UP000319514"/>
    </source>
</evidence>
<dbReference type="Gene3D" id="1.20.1250.20">
    <property type="entry name" value="MFS general substrate transporter like domains"/>
    <property type="match status" value="1"/>
</dbReference>
<evidence type="ECO:0000313" key="8">
    <source>
        <dbReference type="EMBL" id="TQL60072.1"/>
    </source>
</evidence>
<feature type="transmembrane region" description="Helical" evidence="7">
    <location>
        <begin position="194"/>
        <end position="211"/>
    </location>
</feature>
<sequence>MASDRTPVDIPGEQPAATGPAEVPGSSSLWRNGDYMCWWSGNAVSLLGSNLSVMAFPLLAVFITGSVLDAGIIAAAGRIGGLITLLWGGALADRRSRKAVLVAAPVLQAVLMGVVTVSLLSGPVRVNLLAVLALLSGLVNGVRYGAVLPALRRIVPKEQFAARAAQEQGLAMGAQLAGSPLAALLFSAARWLPFGVDAVSFFFAAIGAALIRRPLGPDRQTGEDAPPSPSVLADIRDGFRVIGHHDFLRFTTGWVAVTNLVGNSFMLLLVALLAERGASPQLIGVTNAGVLAGGILGALLAGAILRRVRALRAFRAGGWIYVASLGLAAVLPAPWQIGLATAVFTFASVPMVTVWESYTARLVPDALAGRIGAASAFCAQSLTWVGMLLAGWLAHAFGATVAALCFAAILVPYAVAGHFARSLAILRCPLEHVEELQPIGASGLEDRKEPTV</sequence>
<keyword evidence="2" id="KW-1003">Cell membrane</keyword>
<comment type="subcellular location">
    <subcellularLocation>
        <location evidence="1">Cell membrane</location>
        <topology evidence="1">Multi-pass membrane protein</topology>
    </subcellularLocation>
</comment>
<comment type="caution">
    <text evidence="8">The sequence shown here is derived from an EMBL/GenBank/DDBJ whole genome shotgun (WGS) entry which is preliminary data.</text>
</comment>
<dbReference type="RefSeq" id="WP_141788014.1">
    <property type="nucleotide sequence ID" value="NZ_BAAAKX010000005.1"/>
</dbReference>
<protein>
    <submittedName>
        <fullName evidence="8">Putative MFS family arabinose efflux permease</fullName>
    </submittedName>
</protein>
<evidence type="ECO:0000256" key="7">
    <source>
        <dbReference type="SAM" id="Phobius"/>
    </source>
</evidence>
<dbReference type="Pfam" id="PF07690">
    <property type="entry name" value="MFS_1"/>
    <property type="match status" value="1"/>
</dbReference>
<feature type="transmembrane region" description="Helical" evidence="7">
    <location>
        <begin position="280"/>
        <end position="301"/>
    </location>
</feature>
<feature type="transmembrane region" description="Helical" evidence="7">
    <location>
        <begin position="392"/>
        <end position="415"/>
    </location>
</feature>
<evidence type="ECO:0000256" key="5">
    <source>
        <dbReference type="ARBA" id="ARBA00023136"/>
    </source>
</evidence>
<dbReference type="InterPro" id="IPR036259">
    <property type="entry name" value="MFS_trans_sf"/>
</dbReference>
<evidence type="ECO:0000256" key="1">
    <source>
        <dbReference type="ARBA" id="ARBA00004651"/>
    </source>
</evidence>
<evidence type="ECO:0000256" key="4">
    <source>
        <dbReference type="ARBA" id="ARBA00022989"/>
    </source>
</evidence>
<dbReference type="PANTHER" id="PTHR23513">
    <property type="entry name" value="INTEGRAL MEMBRANE EFFLUX PROTEIN-RELATED"/>
    <property type="match status" value="1"/>
</dbReference>
<dbReference type="Proteomes" id="UP000319514">
    <property type="component" value="Unassembled WGS sequence"/>
</dbReference>
<feature type="transmembrane region" description="Helical" evidence="7">
    <location>
        <begin position="367"/>
        <end position="386"/>
    </location>
</feature>
<feature type="region of interest" description="Disordered" evidence="6">
    <location>
        <begin position="1"/>
        <end position="24"/>
    </location>
</feature>
<dbReference type="PANTHER" id="PTHR23513:SF6">
    <property type="entry name" value="MAJOR FACILITATOR SUPERFAMILY ASSOCIATED DOMAIN-CONTAINING PROTEIN"/>
    <property type="match status" value="1"/>
</dbReference>
<proteinExistence type="predicted"/>
<dbReference type="OrthoDB" id="9815525at2"/>
<dbReference type="EMBL" id="VFOQ01000001">
    <property type="protein sequence ID" value="TQL60072.1"/>
    <property type="molecule type" value="Genomic_DNA"/>
</dbReference>
<keyword evidence="5 7" id="KW-0472">Membrane</keyword>
<keyword evidence="3 7" id="KW-0812">Transmembrane</keyword>
<feature type="transmembrane region" description="Helical" evidence="7">
    <location>
        <begin position="313"/>
        <end position="331"/>
    </location>
</feature>
<dbReference type="InterPro" id="IPR011701">
    <property type="entry name" value="MFS"/>
</dbReference>
<dbReference type="SUPFAM" id="SSF103473">
    <property type="entry name" value="MFS general substrate transporter"/>
    <property type="match status" value="1"/>
</dbReference>
<evidence type="ECO:0000256" key="3">
    <source>
        <dbReference type="ARBA" id="ARBA00022692"/>
    </source>
</evidence>
<dbReference type="GO" id="GO:0005886">
    <property type="term" value="C:plasma membrane"/>
    <property type="evidence" value="ECO:0007669"/>
    <property type="project" value="UniProtKB-SubCell"/>
</dbReference>
<keyword evidence="9" id="KW-1185">Reference proteome</keyword>
<accession>A0A542ZIB2</accession>
<organism evidence="8 9">
    <name type="scientific">Oryzihumus leptocrescens</name>
    <dbReference type="NCBI Taxonomy" id="297536"/>
    <lineage>
        <taxon>Bacteria</taxon>
        <taxon>Bacillati</taxon>
        <taxon>Actinomycetota</taxon>
        <taxon>Actinomycetes</taxon>
        <taxon>Micrococcales</taxon>
        <taxon>Intrasporangiaceae</taxon>
        <taxon>Oryzihumus</taxon>
    </lineage>
</organism>
<name>A0A542ZIB2_9MICO</name>
<evidence type="ECO:0000256" key="6">
    <source>
        <dbReference type="SAM" id="MobiDB-lite"/>
    </source>
</evidence>
<reference evidence="8 9" key="1">
    <citation type="submission" date="2019-06" db="EMBL/GenBank/DDBJ databases">
        <title>Sequencing the genomes of 1000 actinobacteria strains.</title>
        <authorList>
            <person name="Klenk H.-P."/>
        </authorList>
    </citation>
    <scope>NUCLEOTIDE SEQUENCE [LARGE SCALE GENOMIC DNA]</scope>
    <source>
        <strain evidence="8 9">DSM 18082</strain>
    </source>
</reference>
<gene>
    <name evidence="8" type="ORF">FB474_1449</name>
</gene>
<feature type="transmembrane region" description="Helical" evidence="7">
    <location>
        <begin position="169"/>
        <end position="188"/>
    </location>
</feature>
<keyword evidence="4 7" id="KW-1133">Transmembrane helix</keyword>
<dbReference type="CDD" id="cd06173">
    <property type="entry name" value="MFS_MefA_like"/>
    <property type="match status" value="1"/>
</dbReference>
<evidence type="ECO:0000256" key="2">
    <source>
        <dbReference type="ARBA" id="ARBA00022475"/>
    </source>
</evidence>
<feature type="transmembrane region" description="Helical" evidence="7">
    <location>
        <begin position="254"/>
        <end position="274"/>
    </location>
</feature>
<feature type="transmembrane region" description="Helical" evidence="7">
    <location>
        <begin position="337"/>
        <end position="355"/>
    </location>
</feature>
<feature type="transmembrane region" description="Helical" evidence="7">
    <location>
        <begin position="54"/>
        <end position="87"/>
    </location>
</feature>
<dbReference type="AlphaFoldDB" id="A0A542ZIB2"/>
<dbReference type="GO" id="GO:0022857">
    <property type="term" value="F:transmembrane transporter activity"/>
    <property type="evidence" value="ECO:0007669"/>
    <property type="project" value="InterPro"/>
</dbReference>
<feature type="transmembrane region" description="Helical" evidence="7">
    <location>
        <begin position="126"/>
        <end position="148"/>
    </location>
</feature>
<feature type="transmembrane region" description="Helical" evidence="7">
    <location>
        <begin position="99"/>
        <end position="120"/>
    </location>
</feature>